<dbReference type="Pfam" id="PF02826">
    <property type="entry name" value="2-Hacid_dh_C"/>
    <property type="match status" value="1"/>
</dbReference>
<comment type="similarity">
    <text evidence="4">Belongs to the D-isomer specific 2-hydroxyacid dehydrogenase family.</text>
</comment>
<dbReference type="SUPFAM" id="SSF52283">
    <property type="entry name" value="Formate/glycerate dehydrogenase catalytic domain-like"/>
    <property type="match status" value="1"/>
</dbReference>
<dbReference type="Pfam" id="PF00389">
    <property type="entry name" value="2-Hacid_dh"/>
    <property type="match status" value="1"/>
</dbReference>
<dbReference type="FunFam" id="3.40.50.720:FF:000213">
    <property type="entry name" value="Putative 2-hydroxyacid dehydrogenase"/>
    <property type="match status" value="1"/>
</dbReference>
<dbReference type="GO" id="GO:0005829">
    <property type="term" value="C:cytosol"/>
    <property type="evidence" value="ECO:0007669"/>
    <property type="project" value="TreeGrafter"/>
</dbReference>
<evidence type="ECO:0000313" key="8">
    <source>
        <dbReference type="Proteomes" id="UP000245212"/>
    </source>
</evidence>
<evidence type="ECO:0000256" key="2">
    <source>
        <dbReference type="ARBA" id="ARBA00023002"/>
    </source>
</evidence>
<feature type="domain" description="D-isomer specific 2-hydroxyacid dehydrogenase NAD-binding" evidence="6">
    <location>
        <begin position="115"/>
        <end position="288"/>
    </location>
</feature>
<feature type="domain" description="D-isomer specific 2-hydroxyacid dehydrogenase catalytic" evidence="5">
    <location>
        <begin position="21"/>
        <end position="319"/>
    </location>
</feature>
<reference evidence="8" key="1">
    <citation type="submission" date="2018-05" db="EMBL/GenBank/DDBJ databases">
        <authorList>
            <person name="Li Y."/>
        </authorList>
    </citation>
    <scope>NUCLEOTIDE SEQUENCE [LARGE SCALE GENOMIC DNA]</scope>
    <source>
        <strain evidence="8">3d-2-2</strain>
    </source>
</reference>
<keyword evidence="8" id="KW-1185">Reference proteome</keyword>
<organism evidence="7 8">
    <name type="scientific">Corticimicrobacter populi</name>
    <dbReference type="NCBI Taxonomy" id="2175229"/>
    <lineage>
        <taxon>Bacteria</taxon>
        <taxon>Pseudomonadati</taxon>
        <taxon>Pseudomonadota</taxon>
        <taxon>Betaproteobacteria</taxon>
        <taxon>Burkholderiales</taxon>
        <taxon>Alcaligenaceae</taxon>
        <taxon>Corticimicrobacter</taxon>
    </lineage>
</organism>
<dbReference type="InterPro" id="IPR006140">
    <property type="entry name" value="D-isomer_DH_NAD-bd"/>
</dbReference>
<comment type="caution">
    <text evidence="7">The sequence shown here is derived from an EMBL/GenBank/DDBJ whole genome shotgun (WGS) entry which is preliminary data.</text>
</comment>
<dbReference type="SUPFAM" id="SSF51735">
    <property type="entry name" value="NAD(P)-binding Rossmann-fold domains"/>
    <property type="match status" value="1"/>
</dbReference>
<dbReference type="GO" id="GO:0051287">
    <property type="term" value="F:NAD binding"/>
    <property type="evidence" value="ECO:0007669"/>
    <property type="project" value="InterPro"/>
</dbReference>
<dbReference type="PROSITE" id="PS00065">
    <property type="entry name" value="D_2_HYDROXYACID_DH_1"/>
    <property type="match status" value="1"/>
</dbReference>
<dbReference type="Gene3D" id="3.40.50.720">
    <property type="entry name" value="NAD(P)-binding Rossmann-like Domain"/>
    <property type="match status" value="2"/>
</dbReference>
<evidence type="ECO:0000259" key="6">
    <source>
        <dbReference type="Pfam" id="PF02826"/>
    </source>
</evidence>
<name>A0A2V1JWW0_9BURK</name>
<evidence type="ECO:0000259" key="5">
    <source>
        <dbReference type="Pfam" id="PF00389"/>
    </source>
</evidence>
<dbReference type="InterPro" id="IPR029752">
    <property type="entry name" value="D-isomer_DH_CS1"/>
</dbReference>
<sequence>MAPASKPRIVQIGPLSGSPVAQPLIDAHFEPFRLWEEADPIAALRREAGSITAIVTTANYGCTRQIIEAMPALKAICSWGVGYDSIDIAAAREHGVLVSNTPDVLTDCVADTAWGLMIAASRRIAQGDRFVREGHWGQVHGSFPLGNRVSGKKLGILGLGRIGEAIARRGQGFDMEIRYHNRHARNDVPWAYADSLTALAAWADFLVIATVGGAGTHHLVNASVLEALGPDGILVNISRGSVIDETALIQALQQGKLRSAGLDVFEHEPQVPAALRSLDNVVLLPHIASATHETRAAMAELVLHNLQAFFETGKVLTPV</sequence>
<dbReference type="Proteomes" id="UP000245212">
    <property type="component" value="Unassembled WGS sequence"/>
</dbReference>
<dbReference type="GO" id="GO:0016618">
    <property type="term" value="F:hydroxypyruvate reductase [NAD(P)H] activity"/>
    <property type="evidence" value="ECO:0007669"/>
    <property type="project" value="TreeGrafter"/>
</dbReference>
<evidence type="ECO:0000256" key="4">
    <source>
        <dbReference type="RuleBase" id="RU003719"/>
    </source>
</evidence>
<keyword evidence="3" id="KW-0520">NAD</keyword>
<dbReference type="GO" id="GO:0030267">
    <property type="term" value="F:glyoxylate reductase (NADPH) activity"/>
    <property type="evidence" value="ECO:0007669"/>
    <property type="project" value="TreeGrafter"/>
</dbReference>
<dbReference type="CDD" id="cd12156">
    <property type="entry name" value="HPPR"/>
    <property type="match status" value="1"/>
</dbReference>
<protein>
    <submittedName>
        <fullName evidence="7">Hydroxyacid dehydrogenase</fullName>
    </submittedName>
</protein>
<proteinExistence type="inferred from homology"/>
<evidence type="ECO:0000256" key="1">
    <source>
        <dbReference type="ARBA" id="ARBA00022857"/>
    </source>
</evidence>
<keyword evidence="1" id="KW-0521">NADP</keyword>
<dbReference type="AlphaFoldDB" id="A0A2V1JWW0"/>
<dbReference type="PANTHER" id="PTHR10996">
    <property type="entry name" value="2-HYDROXYACID DEHYDROGENASE-RELATED"/>
    <property type="match status" value="1"/>
</dbReference>
<dbReference type="InterPro" id="IPR050223">
    <property type="entry name" value="D-isomer_2-hydroxyacid_DH"/>
</dbReference>
<dbReference type="RefSeq" id="WP_109061579.1">
    <property type="nucleotide sequence ID" value="NZ_QETA01000003.1"/>
</dbReference>
<dbReference type="PANTHER" id="PTHR10996:SF178">
    <property type="entry name" value="2-HYDROXYACID DEHYDROGENASE YGL185C-RELATED"/>
    <property type="match status" value="1"/>
</dbReference>
<dbReference type="InterPro" id="IPR006139">
    <property type="entry name" value="D-isomer_2_OHA_DH_cat_dom"/>
</dbReference>
<keyword evidence="2 4" id="KW-0560">Oxidoreductase</keyword>
<dbReference type="EMBL" id="QETA01000003">
    <property type="protein sequence ID" value="PWF22962.1"/>
    <property type="molecule type" value="Genomic_DNA"/>
</dbReference>
<evidence type="ECO:0000313" key="7">
    <source>
        <dbReference type="EMBL" id="PWF22962.1"/>
    </source>
</evidence>
<evidence type="ECO:0000256" key="3">
    <source>
        <dbReference type="ARBA" id="ARBA00023027"/>
    </source>
</evidence>
<dbReference type="InterPro" id="IPR036291">
    <property type="entry name" value="NAD(P)-bd_dom_sf"/>
</dbReference>
<gene>
    <name evidence="7" type="ORF">DD235_08085</name>
</gene>
<accession>A0A2V1JWW0</accession>